<dbReference type="InterPro" id="IPR029058">
    <property type="entry name" value="AB_hydrolase_fold"/>
</dbReference>
<reference evidence="2 3" key="1">
    <citation type="submission" date="2023-11" db="EMBL/GenBank/DDBJ databases">
        <title>Actinomadura monticuli sp. nov., isolated from volcanic ash.</title>
        <authorList>
            <person name="Lee S.D."/>
            <person name="Yang H."/>
            <person name="Kim I.S."/>
        </authorList>
    </citation>
    <scope>NUCLEOTIDE SEQUENCE [LARGE SCALE GENOMIC DNA]</scope>
    <source>
        <strain evidence="2 3">DSM 45346</strain>
    </source>
</reference>
<dbReference type="Pfam" id="PF00561">
    <property type="entry name" value="Abhydrolase_1"/>
    <property type="match status" value="1"/>
</dbReference>
<dbReference type="RefSeq" id="WP_371943329.1">
    <property type="nucleotide sequence ID" value="NZ_JAXCEH010000016.1"/>
</dbReference>
<keyword evidence="2" id="KW-0378">Hydrolase</keyword>
<keyword evidence="3" id="KW-1185">Reference proteome</keyword>
<evidence type="ECO:0000313" key="3">
    <source>
        <dbReference type="Proteomes" id="UP001569904"/>
    </source>
</evidence>
<dbReference type="SUPFAM" id="SSF53474">
    <property type="entry name" value="alpha/beta-Hydrolases"/>
    <property type="match status" value="1"/>
</dbReference>
<evidence type="ECO:0000259" key="1">
    <source>
        <dbReference type="Pfam" id="PF00561"/>
    </source>
</evidence>
<sequence>MMTTTKTALLPVPGAEVYYEVSGDGPLLIVGQSGEGDARRSAAMVERLGEHYTVATYDRRGLSRTKVEDPSAPVPPRTHAEDVHHLLADLTDAPALMLGCSLGALYGLHLAAAHPGQLRVLIAHDPATPGLLPPADRARIERTLAAVEATTREGGWRTAIAMVAAATGLDPDNMKTESGVTSVPMTADREANMTYYLTNDVAGLRRDTLGAAEVIAAAARTRIVPAAGADSKRAWNHQCAEALAAVLDAPLAEFPGGHNGNTAFPRAFAARVHDVLTETA</sequence>
<evidence type="ECO:0000313" key="2">
    <source>
        <dbReference type="EMBL" id="MFA1556580.1"/>
    </source>
</evidence>
<feature type="domain" description="AB hydrolase-1" evidence="1">
    <location>
        <begin position="41"/>
        <end position="134"/>
    </location>
</feature>
<dbReference type="InterPro" id="IPR050471">
    <property type="entry name" value="AB_hydrolase"/>
</dbReference>
<protein>
    <submittedName>
        <fullName evidence="2">Alpha/beta hydrolase</fullName>
    </submittedName>
</protein>
<accession>A0ABV4R114</accession>
<dbReference type="InterPro" id="IPR000073">
    <property type="entry name" value="AB_hydrolase_1"/>
</dbReference>
<dbReference type="GO" id="GO:0016787">
    <property type="term" value="F:hydrolase activity"/>
    <property type="evidence" value="ECO:0007669"/>
    <property type="project" value="UniProtKB-KW"/>
</dbReference>
<name>A0ABV4R114_9ACTN</name>
<dbReference type="PANTHER" id="PTHR43433:SF5">
    <property type="entry name" value="AB HYDROLASE-1 DOMAIN-CONTAINING PROTEIN"/>
    <property type="match status" value="1"/>
</dbReference>
<gene>
    <name evidence="2" type="ORF">SM436_23050</name>
</gene>
<organism evidence="2 3">
    <name type="scientific">Actinomadura chokoriensis</name>
    <dbReference type="NCBI Taxonomy" id="454156"/>
    <lineage>
        <taxon>Bacteria</taxon>
        <taxon>Bacillati</taxon>
        <taxon>Actinomycetota</taxon>
        <taxon>Actinomycetes</taxon>
        <taxon>Streptosporangiales</taxon>
        <taxon>Thermomonosporaceae</taxon>
        <taxon>Actinomadura</taxon>
    </lineage>
</organism>
<dbReference type="PANTHER" id="PTHR43433">
    <property type="entry name" value="HYDROLASE, ALPHA/BETA FOLD FAMILY PROTEIN"/>
    <property type="match status" value="1"/>
</dbReference>
<proteinExistence type="predicted"/>
<dbReference type="EMBL" id="JAXCEH010000016">
    <property type="protein sequence ID" value="MFA1556580.1"/>
    <property type="molecule type" value="Genomic_DNA"/>
</dbReference>
<dbReference type="Proteomes" id="UP001569904">
    <property type="component" value="Unassembled WGS sequence"/>
</dbReference>
<comment type="caution">
    <text evidence="2">The sequence shown here is derived from an EMBL/GenBank/DDBJ whole genome shotgun (WGS) entry which is preliminary data.</text>
</comment>
<dbReference type="Gene3D" id="3.40.50.1820">
    <property type="entry name" value="alpha/beta hydrolase"/>
    <property type="match status" value="1"/>
</dbReference>